<sequence>MTLTLNMADTLINPSQEADYTYDHHPEEDNTPIDLSLLRINSFGNNSSDRRRANSSPPQFPSHGSFSSSSTAFATTSPVKRPSPEPKEADEPRRKKLFLSPPETKEEDEEEEMSNRLGYKKVPLPPDCNPTRVRPTPVYQRSLSDTFASTGYTRRRGVAQETAPSSGNIVSSLPPRPRKPVFRRSVSDLSPAPPSMALLGSSSRSTAVDEAIFANRETSEANKMLYVIKDGVRELDQWCNKLLHYGEAVKQDDCPKEEDESQEEEEQEKAYKEGVKVDRVGEAFVVEINCPCGRNYRTLFSGRDCYYKLL</sequence>
<accession>A0A6J0JW76</accession>
<feature type="region of interest" description="Disordered" evidence="1">
    <location>
        <begin position="251"/>
        <end position="272"/>
    </location>
</feature>
<organism evidence="2 3">
    <name type="scientific">Raphanus sativus</name>
    <name type="common">Radish</name>
    <name type="synonym">Raphanus raphanistrum var. sativus</name>
    <dbReference type="NCBI Taxonomy" id="3726"/>
    <lineage>
        <taxon>Eukaryota</taxon>
        <taxon>Viridiplantae</taxon>
        <taxon>Streptophyta</taxon>
        <taxon>Embryophyta</taxon>
        <taxon>Tracheophyta</taxon>
        <taxon>Spermatophyta</taxon>
        <taxon>Magnoliopsida</taxon>
        <taxon>eudicotyledons</taxon>
        <taxon>Gunneridae</taxon>
        <taxon>Pentapetalae</taxon>
        <taxon>rosids</taxon>
        <taxon>malvids</taxon>
        <taxon>Brassicales</taxon>
        <taxon>Brassicaceae</taxon>
        <taxon>Brassiceae</taxon>
        <taxon>Raphanus</taxon>
    </lineage>
</organism>
<feature type="compositionally biased region" description="Acidic residues" evidence="1">
    <location>
        <begin position="255"/>
        <end position="267"/>
    </location>
</feature>
<reference evidence="2" key="1">
    <citation type="journal article" date="2019" name="Database">
        <title>The radish genome database (RadishGD): an integrated information resource for radish genomics.</title>
        <authorList>
            <person name="Yu H.J."/>
            <person name="Baek S."/>
            <person name="Lee Y.J."/>
            <person name="Cho A."/>
            <person name="Mun J.H."/>
        </authorList>
    </citation>
    <scope>NUCLEOTIDE SEQUENCE [LARGE SCALE GENOMIC DNA]</scope>
    <source>
        <strain evidence="2">cv. WK10039</strain>
    </source>
</reference>
<proteinExistence type="predicted"/>
<protein>
    <submittedName>
        <fullName evidence="3">Uncharacterized protein LOC108811436</fullName>
    </submittedName>
</protein>
<reference evidence="3" key="2">
    <citation type="submission" date="2025-08" db="UniProtKB">
        <authorList>
            <consortium name="RefSeq"/>
        </authorList>
    </citation>
    <scope>IDENTIFICATION</scope>
    <source>
        <tissue evidence="3">Leaf</tissue>
    </source>
</reference>
<feature type="compositionally biased region" description="Basic and acidic residues" evidence="1">
    <location>
        <begin position="82"/>
        <end position="93"/>
    </location>
</feature>
<dbReference type="GeneID" id="108811436"/>
<gene>
    <name evidence="3" type="primary">LOC108811436</name>
</gene>
<evidence type="ECO:0000313" key="2">
    <source>
        <dbReference type="Proteomes" id="UP000504610"/>
    </source>
</evidence>
<dbReference type="Proteomes" id="UP000504610">
    <property type="component" value="Chromosome 6"/>
</dbReference>
<evidence type="ECO:0000256" key="1">
    <source>
        <dbReference type="SAM" id="MobiDB-lite"/>
    </source>
</evidence>
<keyword evidence="2" id="KW-1185">Reference proteome</keyword>
<dbReference type="RefSeq" id="XP_018438984.1">
    <property type="nucleotide sequence ID" value="XM_018583482.2"/>
</dbReference>
<feature type="region of interest" description="Disordered" evidence="1">
    <location>
        <begin position="157"/>
        <end position="177"/>
    </location>
</feature>
<dbReference type="OrthoDB" id="1289445at2759"/>
<name>A0A6J0JW76_RAPSA</name>
<evidence type="ECO:0000313" key="3">
    <source>
        <dbReference type="RefSeq" id="XP_018438984.1"/>
    </source>
</evidence>
<feature type="region of interest" description="Disordered" evidence="1">
    <location>
        <begin position="42"/>
        <end position="136"/>
    </location>
</feature>
<feature type="compositionally biased region" description="Low complexity" evidence="1">
    <location>
        <begin position="54"/>
        <end position="78"/>
    </location>
</feature>
<feature type="compositionally biased region" description="Polar residues" evidence="1">
    <location>
        <begin position="162"/>
        <end position="171"/>
    </location>
</feature>
<dbReference type="KEGG" id="rsz:108811436"/>
<dbReference type="AlphaFoldDB" id="A0A6J0JW76"/>